<reference evidence="2 3" key="1">
    <citation type="journal article" date="2012" name="J. Bacteriol.">
        <title>Genome sequence of proteorhodopsin-containing sea ice bacterium Glaciecola punicea ACAM 611T.</title>
        <authorList>
            <person name="Qin Q.-L."/>
            <person name="Xie B.-B."/>
            <person name="Shu Y.-L."/>
            <person name="Rong J.-C."/>
            <person name="Zhao D.-L."/>
            <person name="Zhang X.-Y."/>
            <person name="Chen X.-L."/>
            <person name="Zhou B.-C."/>
            <person name="Zhanga Y.-Z."/>
        </authorList>
    </citation>
    <scope>NUCLEOTIDE SEQUENCE [LARGE SCALE GENOMIC DNA]</scope>
    <source>
        <strain evidence="2 3">ACAM 611</strain>
    </source>
</reference>
<dbReference type="Proteomes" id="UP000053586">
    <property type="component" value="Unassembled WGS sequence"/>
</dbReference>
<evidence type="ECO:0000313" key="3">
    <source>
        <dbReference type="Proteomes" id="UP000053586"/>
    </source>
</evidence>
<reference evidence="2 3" key="2">
    <citation type="journal article" date="2017" name="Antonie Van Leeuwenhoek">
        <title>Rhizobium rhizosphaerae sp. nov., a novel species isolated from rice rhizosphere.</title>
        <authorList>
            <person name="Zhao J.J."/>
            <person name="Zhang J."/>
            <person name="Zhang R.J."/>
            <person name="Zhang C.W."/>
            <person name="Yin H.Q."/>
            <person name="Zhang X.X."/>
        </authorList>
    </citation>
    <scope>NUCLEOTIDE SEQUENCE [LARGE SCALE GENOMIC DNA]</scope>
    <source>
        <strain evidence="2 3">ACAM 611</strain>
    </source>
</reference>
<dbReference type="EMBL" id="BAET01000026">
    <property type="protein sequence ID" value="GAB56273.1"/>
    <property type="molecule type" value="Genomic_DNA"/>
</dbReference>
<accession>H5TD96</accession>
<dbReference type="STRING" id="56804.BAE46_10885"/>
<keyword evidence="1" id="KW-1133">Transmembrane helix</keyword>
<proteinExistence type="predicted"/>
<dbReference type="AlphaFoldDB" id="H5TD96"/>
<keyword evidence="3" id="KW-1185">Reference proteome</keyword>
<keyword evidence="1" id="KW-0472">Membrane</keyword>
<feature type="transmembrane region" description="Helical" evidence="1">
    <location>
        <begin position="131"/>
        <end position="152"/>
    </location>
</feature>
<evidence type="ECO:0000256" key="1">
    <source>
        <dbReference type="SAM" id="Phobius"/>
    </source>
</evidence>
<dbReference type="RefSeq" id="WP_006006252.1">
    <property type="nucleotide sequence ID" value="NZ_BAET01000026.1"/>
</dbReference>
<evidence type="ECO:0000313" key="2">
    <source>
        <dbReference type="EMBL" id="GAB56273.1"/>
    </source>
</evidence>
<protein>
    <submittedName>
        <fullName evidence="2">Uncharacterized protein</fullName>
    </submittedName>
</protein>
<sequence length="154" mass="17710">MDNSFAVILRDKNYIVVTHDESLNIDTDSKKMDFVVSEFEEMNMDIELIESIKSVDEAKANSELKLIQWCNNQFIIFLKDESFIKMETGSHKPMTMESKVEFAIKVLKKSGKNPDQFSHIGDESELKSKTYVLLASWIIGAILIVSLVYVFFIK</sequence>
<organism evidence="2 3">
    <name type="scientific">Glaciecola punicea ACAM 611</name>
    <dbReference type="NCBI Taxonomy" id="1121923"/>
    <lineage>
        <taxon>Bacteria</taxon>
        <taxon>Pseudomonadati</taxon>
        <taxon>Pseudomonadota</taxon>
        <taxon>Gammaproteobacteria</taxon>
        <taxon>Alteromonadales</taxon>
        <taxon>Alteromonadaceae</taxon>
        <taxon>Glaciecola</taxon>
    </lineage>
</organism>
<gene>
    <name evidence="2" type="ORF">GPUN_2158</name>
</gene>
<keyword evidence="1" id="KW-0812">Transmembrane</keyword>
<name>H5TD96_9ALTE</name>
<comment type="caution">
    <text evidence="2">The sequence shown here is derived from an EMBL/GenBank/DDBJ whole genome shotgun (WGS) entry which is preliminary data.</text>
</comment>